<proteinExistence type="inferred from homology"/>
<evidence type="ECO:0000313" key="4">
    <source>
        <dbReference type="EMBL" id="NXT22944.1"/>
    </source>
</evidence>
<dbReference type="SUPFAM" id="SSF56672">
    <property type="entry name" value="DNA/RNA polymerases"/>
    <property type="match status" value="1"/>
</dbReference>
<dbReference type="EMBL" id="VZTO01012272">
    <property type="protein sequence ID" value="NXT22944.1"/>
    <property type="molecule type" value="Genomic_DNA"/>
</dbReference>
<organism evidence="4 5">
    <name type="scientific">Syrrhaptes paradoxus</name>
    <name type="common">Pallas's sandgrouse</name>
    <dbReference type="NCBI Taxonomy" id="302527"/>
    <lineage>
        <taxon>Eukaryota</taxon>
        <taxon>Metazoa</taxon>
        <taxon>Chordata</taxon>
        <taxon>Craniata</taxon>
        <taxon>Vertebrata</taxon>
        <taxon>Euteleostomi</taxon>
        <taxon>Archelosauria</taxon>
        <taxon>Archosauria</taxon>
        <taxon>Dinosauria</taxon>
        <taxon>Saurischia</taxon>
        <taxon>Theropoda</taxon>
        <taxon>Coelurosauria</taxon>
        <taxon>Aves</taxon>
        <taxon>Neognathae</taxon>
        <taxon>Neoaves</taxon>
        <taxon>Columbimorphae</taxon>
        <taxon>Pterocliformes</taxon>
        <taxon>Pteroclidae</taxon>
        <taxon>Syrrhaptes</taxon>
    </lineage>
</organism>
<evidence type="ECO:0000313" key="5">
    <source>
        <dbReference type="Proteomes" id="UP000536260"/>
    </source>
</evidence>
<dbReference type="InterPro" id="IPR000477">
    <property type="entry name" value="RT_dom"/>
</dbReference>
<dbReference type="PANTHER" id="PTHR33064">
    <property type="entry name" value="POL PROTEIN"/>
    <property type="match status" value="1"/>
</dbReference>
<dbReference type="Proteomes" id="UP000536260">
    <property type="component" value="Unassembled WGS sequence"/>
</dbReference>
<dbReference type="PANTHER" id="PTHR33064:SF36">
    <property type="entry name" value="CCHC-TYPE DOMAIN-CONTAINING PROTEIN"/>
    <property type="match status" value="1"/>
</dbReference>
<comment type="similarity">
    <text evidence="1">Belongs to the beta type-B retroviral polymerase family. HERV class-II K(HML-2) pol subfamily.</text>
</comment>
<feature type="non-terminal residue" evidence="4">
    <location>
        <position position="1"/>
    </location>
</feature>
<dbReference type="Pfam" id="PF00078">
    <property type="entry name" value="RVT_1"/>
    <property type="match status" value="1"/>
</dbReference>
<dbReference type="InterPro" id="IPR043128">
    <property type="entry name" value="Rev_trsase/Diguanyl_cyclase"/>
</dbReference>
<accession>A0A7L3AUU8</accession>
<gene>
    <name evidence="4" type="primary">Ervk25_1</name>
    <name evidence="4" type="ORF">SYRPAR_R14993</name>
</gene>
<dbReference type="Gene3D" id="3.30.70.270">
    <property type="match status" value="1"/>
</dbReference>
<evidence type="ECO:0000256" key="2">
    <source>
        <dbReference type="ARBA" id="ARBA00012180"/>
    </source>
</evidence>
<reference evidence="4 5" key="1">
    <citation type="submission" date="2019-09" db="EMBL/GenBank/DDBJ databases">
        <title>Bird 10,000 Genomes (B10K) Project - Family phase.</title>
        <authorList>
            <person name="Zhang G."/>
        </authorList>
    </citation>
    <scope>NUCLEOTIDE SEQUENCE [LARGE SCALE GENOMIC DNA]</scope>
    <source>
        <strain evidence="4">B10K-DU-003-42</strain>
        <tissue evidence="4">Mixed tissue sample</tissue>
    </source>
</reference>
<comment type="caution">
    <text evidence="4">The sequence shown here is derived from an EMBL/GenBank/DDBJ whole genome shotgun (WGS) entry which is preliminary data.</text>
</comment>
<dbReference type="InterPro" id="IPR051320">
    <property type="entry name" value="Viral_Replic_Matur_Polypro"/>
</dbReference>
<evidence type="ECO:0000256" key="1">
    <source>
        <dbReference type="ARBA" id="ARBA00010879"/>
    </source>
</evidence>
<keyword evidence="5" id="KW-1185">Reference proteome</keyword>
<dbReference type="InterPro" id="IPR043502">
    <property type="entry name" value="DNA/RNA_pol_sf"/>
</dbReference>
<feature type="non-terminal residue" evidence="4">
    <location>
        <position position="136"/>
    </location>
</feature>
<dbReference type="AlphaFoldDB" id="A0A7L3AUU8"/>
<dbReference type="PROSITE" id="PS50878">
    <property type="entry name" value="RT_POL"/>
    <property type="match status" value="1"/>
</dbReference>
<feature type="domain" description="Reverse transcriptase" evidence="3">
    <location>
        <begin position="1"/>
        <end position="117"/>
    </location>
</feature>
<protein>
    <recommendedName>
        <fullName evidence="2">ribonuclease H</fullName>
        <ecNumber evidence="2">3.1.26.4</ecNumber>
    </recommendedName>
</protein>
<evidence type="ECO:0000259" key="3">
    <source>
        <dbReference type="PROSITE" id="PS50878"/>
    </source>
</evidence>
<dbReference type="GO" id="GO:0004523">
    <property type="term" value="F:RNA-DNA hybrid ribonuclease activity"/>
    <property type="evidence" value="ECO:0007669"/>
    <property type="project" value="UniProtKB-EC"/>
</dbReference>
<dbReference type="EC" id="3.1.26.4" evidence="2"/>
<sequence length="136" mass="15334">CIPLETESQKLFAFEWENPRTGERTQLCWTVLPQGFKNTTTILANQLAKELESWREENPKVTLLQYVDDILLGTSTQQESIQFTISLLNFLGAAGYKVSKKKAQIAQQTVIYLGLTIAQGQRSIGTERKEAICQVP</sequence>
<name>A0A7L3AUU8_9AVES</name>